<dbReference type="AlphaFoldDB" id="A0A1Z4VTK3"/>
<feature type="region of interest" description="Disordered" evidence="5">
    <location>
        <begin position="269"/>
        <end position="317"/>
    </location>
</feature>
<dbReference type="InterPro" id="IPR019734">
    <property type="entry name" value="TPR_rpt"/>
</dbReference>
<dbReference type="EMBL" id="AP018052">
    <property type="protein sequence ID" value="BAZ94805.1"/>
    <property type="molecule type" value="Genomic_DNA"/>
</dbReference>
<dbReference type="InterPro" id="IPR029063">
    <property type="entry name" value="SAM-dependent_MTases_sf"/>
</dbReference>
<dbReference type="PANTHER" id="PTHR24422:SF19">
    <property type="entry name" value="CHEMOTAXIS PROTEIN METHYLTRANSFERASE"/>
    <property type="match status" value="1"/>
</dbReference>
<dbReference type="InterPro" id="IPR050903">
    <property type="entry name" value="Bact_Chemotaxis_MeTrfase"/>
</dbReference>
<dbReference type="Pfam" id="PF01739">
    <property type="entry name" value="CheR"/>
    <property type="match status" value="1"/>
</dbReference>
<accession>A0A1Z4VTK3</accession>
<evidence type="ECO:0000256" key="2">
    <source>
        <dbReference type="ARBA" id="ARBA00022679"/>
    </source>
</evidence>
<feature type="repeat" description="TPR" evidence="4">
    <location>
        <begin position="351"/>
        <end position="384"/>
    </location>
</feature>
<keyword evidence="1 7" id="KW-0489">Methyltransferase</keyword>
<dbReference type="RefSeq" id="WP_096366861.1">
    <property type="nucleotide sequence ID" value="NZ_AP018052.1"/>
</dbReference>
<feature type="domain" description="CheR-type methyltransferase" evidence="6">
    <location>
        <begin position="1"/>
        <end position="241"/>
    </location>
</feature>
<evidence type="ECO:0000256" key="4">
    <source>
        <dbReference type="PROSITE-ProRule" id="PRU00339"/>
    </source>
</evidence>
<dbReference type="InterPro" id="IPR000780">
    <property type="entry name" value="CheR_MeTrfase"/>
</dbReference>
<dbReference type="PRINTS" id="PR00996">
    <property type="entry name" value="CHERMTFRASE"/>
</dbReference>
<gene>
    <name evidence="7" type="ORF">FOKN1_2433</name>
</gene>
<keyword evidence="3" id="KW-0949">S-adenosyl-L-methionine</keyword>
<keyword evidence="8" id="KW-1185">Reference proteome</keyword>
<dbReference type="SUPFAM" id="SSF53335">
    <property type="entry name" value="S-adenosyl-L-methionine-dependent methyltransferases"/>
    <property type="match status" value="1"/>
</dbReference>
<dbReference type="SMART" id="SM00028">
    <property type="entry name" value="TPR"/>
    <property type="match status" value="1"/>
</dbReference>
<dbReference type="InterPro" id="IPR022642">
    <property type="entry name" value="CheR_C"/>
</dbReference>
<dbReference type="GO" id="GO:0008757">
    <property type="term" value="F:S-adenosylmethionine-dependent methyltransferase activity"/>
    <property type="evidence" value="ECO:0007669"/>
    <property type="project" value="InterPro"/>
</dbReference>
<evidence type="ECO:0000313" key="7">
    <source>
        <dbReference type="EMBL" id="BAZ94805.1"/>
    </source>
</evidence>
<keyword evidence="2 7" id="KW-0808">Transferase</keyword>
<proteinExistence type="predicted"/>
<dbReference type="Gene3D" id="1.25.40.10">
    <property type="entry name" value="Tetratricopeptide repeat domain"/>
    <property type="match status" value="1"/>
</dbReference>
<evidence type="ECO:0000256" key="5">
    <source>
        <dbReference type="SAM" id="MobiDB-lite"/>
    </source>
</evidence>
<dbReference type="PROSITE" id="PS50123">
    <property type="entry name" value="CHER"/>
    <property type="match status" value="1"/>
</dbReference>
<name>A0A1Z4VTK3_9GAMM</name>
<keyword evidence="4" id="KW-0802">TPR repeat</keyword>
<evidence type="ECO:0000313" key="8">
    <source>
        <dbReference type="Proteomes" id="UP000218765"/>
    </source>
</evidence>
<dbReference type="CDD" id="cd02440">
    <property type="entry name" value="AdoMet_MTases"/>
    <property type="match status" value="1"/>
</dbReference>
<dbReference type="OrthoDB" id="9816309at2"/>
<feature type="compositionally biased region" description="Basic residues" evidence="5">
    <location>
        <begin position="278"/>
        <end position="295"/>
    </location>
</feature>
<dbReference type="PROSITE" id="PS50005">
    <property type="entry name" value="TPR"/>
    <property type="match status" value="1"/>
</dbReference>
<protein>
    <submittedName>
        <fullName evidence="7">Methyltransferase</fullName>
    </submittedName>
</protein>
<dbReference type="SUPFAM" id="SSF47757">
    <property type="entry name" value="Chemotaxis receptor methyltransferase CheR, N-terminal domain"/>
    <property type="match status" value="1"/>
</dbReference>
<dbReference type="SUPFAM" id="SSF48452">
    <property type="entry name" value="TPR-like"/>
    <property type="match status" value="1"/>
</dbReference>
<evidence type="ECO:0000259" key="6">
    <source>
        <dbReference type="PROSITE" id="PS50123"/>
    </source>
</evidence>
<dbReference type="KEGG" id="ttc:FOKN1_2433"/>
<sequence length="423" mass="48650">MQLTRIEQLLQDTMGLNAASIGSSAIQRAVRERMRRTHIDDSERYQQRLESSPEEMRELIELVVIPETWFFRNWHPFQALKRHLEQHWLPRAGERRLRLLSLPCSTGEEPYTLAMVLADLGLAPDQTEVHGVDISRYNIDTARLGIYRQNSFRGDHLDYRDTWFRQTDDRYHLHPDIRDRVRFEQGNLLDPEFSRDRAPYDVIFCRNLLIYFDRPTQAQAIDILEGLLGRDGLLFVGHAETGVLAGRGFRSLNLPQSFGFHRELGTAGAAVPDAPRLRQSRRSRRTPIRPRRQPRPHWIDQREQAVAAPPQSAADPGVEQLEQATRLADDGHLVEAAELCEQLLEAQGAQAQALYLLGLIRDAAGEPEEAERLLRQAIYLDPAHCPAMLHLALVLQRRGEARAAQRMQERLERCQQREAANTR</sequence>
<dbReference type="Gene3D" id="3.40.50.150">
    <property type="entry name" value="Vaccinia Virus protein VP39"/>
    <property type="match status" value="1"/>
</dbReference>
<evidence type="ECO:0000256" key="1">
    <source>
        <dbReference type="ARBA" id="ARBA00022603"/>
    </source>
</evidence>
<evidence type="ECO:0000256" key="3">
    <source>
        <dbReference type="ARBA" id="ARBA00022691"/>
    </source>
</evidence>
<dbReference type="SMART" id="SM00138">
    <property type="entry name" value="MeTrc"/>
    <property type="match status" value="1"/>
</dbReference>
<dbReference type="InterPro" id="IPR011990">
    <property type="entry name" value="TPR-like_helical_dom_sf"/>
</dbReference>
<dbReference type="Proteomes" id="UP000218765">
    <property type="component" value="Chromosome"/>
</dbReference>
<dbReference type="PANTHER" id="PTHR24422">
    <property type="entry name" value="CHEMOTAXIS PROTEIN METHYLTRANSFERASE"/>
    <property type="match status" value="1"/>
</dbReference>
<dbReference type="GO" id="GO:0032259">
    <property type="term" value="P:methylation"/>
    <property type="evidence" value="ECO:0007669"/>
    <property type="project" value="UniProtKB-KW"/>
</dbReference>
<reference evidence="7 8" key="1">
    <citation type="submission" date="2017-05" db="EMBL/GenBank/DDBJ databases">
        <title>Thiocyanate degradation by Thiohalobacter thiocyanaticus FOKN1.</title>
        <authorList>
            <person name="Oshiki M."/>
            <person name="Fukushima T."/>
            <person name="Kawano S."/>
            <person name="Nakagawa J."/>
        </authorList>
    </citation>
    <scope>NUCLEOTIDE SEQUENCE [LARGE SCALE GENOMIC DNA]</scope>
    <source>
        <strain evidence="7 8">FOKN1</strain>
    </source>
</reference>
<organism evidence="7 8">
    <name type="scientific">Thiohalobacter thiocyanaticus</name>
    <dbReference type="NCBI Taxonomy" id="585455"/>
    <lineage>
        <taxon>Bacteria</taxon>
        <taxon>Pseudomonadati</taxon>
        <taxon>Pseudomonadota</taxon>
        <taxon>Gammaproteobacteria</taxon>
        <taxon>Thiohalobacterales</taxon>
        <taxon>Thiohalobacteraceae</taxon>
        <taxon>Thiohalobacter</taxon>
    </lineage>
</organism>